<proteinExistence type="predicted"/>
<evidence type="ECO:0008006" key="4">
    <source>
        <dbReference type="Google" id="ProtNLM"/>
    </source>
</evidence>
<evidence type="ECO:0000256" key="1">
    <source>
        <dbReference type="SAM" id="SignalP"/>
    </source>
</evidence>
<evidence type="ECO:0000313" key="3">
    <source>
        <dbReference type="Proteomes" id="UP000449944"/>
    </source>
</evidence>
<reference evidence="2 3" key="1">
    <citation type="submission" date="2019-10" db="EMBL/GenBank/DDBJ databases">
        <title>Comparative genomic analysis of Providencia.</title>
        <authorList>
            <person name="Yuan C."/>
            <person name="Wei Y."/>
            <person name="Yin Z."/>
        </authorList>
    </citation>
    <scope>NUCLEOTIDE SEQUENCE [LARGE SCALE GENOMIC DNA]</scope>
    <source>
        <strain evidence="3">wls1934</strain>
    </source>
</reference>
<feature type="chain" id="PRO_5043421026" description="Fimbrial protein" evidence="1">
    <location>
        <begin position="22"/>
        <end position="414"/>
    </location>
</feature>
<comment type="caution">
    <text evidence="2">The sequence shown here is derived from an EMBL/GenBank/DDBJ whole genome shotgun (WGS) entry which is preliminary data.</text>
</comment>
<keyword evidence="1" id="KW-0732">Signal</keyword>
<name>A0AAW9VA52_9GAMM</name>
<accession>A0AAW9VA52</accession>
<dbReference type="EMBL" id="WLUB01000030">
    <property type="protein sequence ID" value="MTC34697.1"/>
    <property type="molecule type" value="Genomic_DNA"/>
</dbReference>
<organism evidence="2 3">
    <name type="scientific">Providencia alcalifaciens</name>
    <dbReference type="NCBI Taxonomy" id="126385"/>
    <lineage>
        <taxon>Bacteria</taxon>
        <taxon>Pseudomonadati</taxon>
        <taxon>Pseudomonadota</taxon>
        <taxon>Gammaproteobacteria</taxon>
        <taxon>Enterobacterales</taxon>
        <taxon>Morganellaceae</taxon>
        <taxon>Providencia</taxon>
    </lineage>
</organism>
<evidence type="ECO:0000313" key="2">
    <source>
        <dbReference type="EMBL" id="MTC34697.1"/>
    </source>
</evidence>
<dbReference type="Proteomes" id="UP000449944">
    <property type="component" value="Unassembled WGS sequence"/>
</dbReference>
<feature type="signal peptide" evidence="1">
    <location>
        <begin position="1"/>
        <end position="21"/>
    </location>
</feature>
<protein>
    <recommendedName>
        <fullName evidence="4">Fimbrial protein</fullName>
    </recommendedName>
</protein>
<dbReference type="AlphaFoldDB" id="A0AAW9VA52"/>
<gene>
    <name evidence="2" type="ORF">GKR67_08735</name>
</gene>
<sequence>MRYSHYILGIAMLALSAVAHSATINLTAKFTPAINNSNSDGVFTNTTPQSGYCLTFPERCPGEMVSINLPLSTTISYPIVANNEPRDGVYFNLPKTPKTLTVRNQDSGKTFDVIFRMTNYSATYGLNIGTYDWTSGNFAYPPSGGGCGYGGIGTHWPERFIFMWTTLNNTNSCYKISTIDRTEPSKFYNMSIGYSLEAKDSLLTVGSGTYVGKLSFTVGPGGDFDFGDNYQASDSVVDINLILSVNHDLIVTTTPESRALSLQPCSAGKVCTEEQGKQNWERWMITKIPPQLTARSDFWLSSTGAFTTYLQCEYIQGEHCAIKSDNNGQLVPVKAYLSMPDNIINQQTNSTVLRAPMAINKDVLNNTFLTRDIGSNRKGSIDFLVTQQDVDTMLMTRPDTYRGTVTVIFDPQIY</sequence>